<dbReference type="EMBL" id="VOIH02000002">
    <property type="protein sequence ID" value="KAF3455073.1"/>
    <property type="molecule type" value="Genomic_DNA"/>
</dbReference>
<evidence type="ECO:0000313" key="8">
    <source>
        <dbReference type="Proteomes" id="UP000796880"/>
    </source>
</evidence>
<dbReference type="SUPFAM" id="SSF103473">
    <property type="entry name" value="MFS general substrate transporter"/>
    <property type="match status" value="1"/>
</dbReference>
<keyword evidence="8" id="KW-1185">Reference proteome</keyword>
<feature type="transmembrane region" description="Helical" evidence="6">
    <location>
        <begin position="429"/>
        <end position="450"/>
    </location>
</feature>
<evidence type="ECO:0000256" key="2">
    <source>
        <dbReference type="ARBA" id="ARBA00005982"/>
    </source>
</evidence>
<reference evidence="7" key="1">
    <citation type="submission" date="2020-03" db="EMBL/GenBank/DDBJ databases">
        <title>A high-quality chromosome-level genome assembly of a woody plant with both climbing and erect habits, Rhamnella rubrinervis.</title>
        <authorList>
            <person name="Lu Z."/>
            <person name="Yang Y."/>
            <person name="Zhu X."/>
            <person name="Sun Y."/>
        </authorList>
    </citation>
    <scope>NUCLEOTIDE SEQUENCE</scope>
    <source>
        <strain evidence="7">BYM</strain>
        <tissue evidence="7">Leaf</tissue>
    </source>
</reference>
<comment type="similarity">
    <text evidence="2">Belongs to the major facilitator superfamily. Proton-dependent oligopeptide transporter (POT/PTR) (TC 2.A.17) family.</text>
</comment>
<keyword evidence="5 6" id="KW-0472">Membrane</keyword>
<comment type="subcellular location">
    <subcellularLocation>
        <location evidence="1">Membrane</location>
        <topology evidence="1">Multi-pass membrane protein</topology>
    </subcellularLocation>
</comment>
<feature type="transmembrane region" description="Helical" evidence="6">
    <location>
        <begin position="391"/>
        <end position="409"/>
    </location>
</feature>
<evidence type="ECO:0000256" key="4">
    <source>
        <dbReference type="ARBA" id="ARBA00022989"/>
    </source>
</evidence>
<organism evidence="7 8">
    <name type="scientific">Rhamnella rubrinervis</name>
    <dbReference type="NCBI Taxonomy" id="2594499"/>
    <lineage>
        <taxon>Eukaryota</taxon>
        <taxon>Viridiplantae</taxon>
        <taxon>Streptophyta</taxon>
        <taxon>Embryophyta</taxon>
        <taxon>Tracheophyta</taxon>
        <taxon>Spermatophyta</taxon>
        <taxon>Magnoliopsida</taxon>
        <taxon>eudicotyledons</taxon>
        <taxon>Gunneridae</taxon>
        <taxon>Pentapetalae</taxon>
        <taxon>rosids</taxon>
        <taxon>fabids</taxon>
        <taxon>Rosales</taxon>
        <taxon>Rhamnaceae</taxon>
        <taxon>rhamnoid group</taxon>
        <taxon>Rhamneae</taxon>
        <taxon>Rhamnella</taxon>
    </lineage>
</organism>
<feature type="transmembrane region" description="Helical" evidence="6">
    <location>
        <begin position="54"/>
        <end position="73"/>
    </location>
</feature>
<evidence type="ECO:0000256" key="6">
    <source>
        <dbReference type="SAM" id="Phobius"/>
    </source>
</evidence>
<evidence type="ECO:0000256" key="3">
    <source>
        <dbReference type="ARBA" id="ARBA00022692"/>
    </source>
</evidence>
<feature type="transmembrane region" description="Helical" evidence="6">
    <location>
        <begin position="163"/>
        <end position="185"/>
    </location>
</feature>
<evidence type="ECO:0000313" key="7">
    <source>
        <dbReference type="EMBL" id="KAF3455073.1"/>
    </source>
</evidence>
<dbReference type="InterPro" id="IPR036259">
    <property type="entry name" value="MFS_trans_sf"/>
</dbReference>
<name>A0A8K0HN43_9ROSA</name>
<feature type="transmembrane region" description="Helical" evidence="6">
    <location>
        <begin position="191"/>
        <end position="212"/>
    </location>
</feature>
<dbReference type="OrthoDB" id="8904098at2759"/>
<accession>A0A8K0HN43</accession>
<evidence type="ECO:0000256" key="5">
    <source>
        <dbReference type="ARBA" id="ARBA00023136"/>
    </source>
</evidence>
<dbReference type="Proteomes" id="UP000796880">
    <property type="component" value="Unassembled WGS sequence"/>
</dbReference>
<feature type="transmembrane region" description="Helical" evidence="6">
    <location>
        <begin position="471"/>
        <end position="493"/>
    </location>
</feature>
<dbReference type="InterPro" id="IPR000109">
    <property type="entry name" value="POT_fam"/>
</dbReference>
<dbReference type="AlphaFoldDB" id="A0A8K0HN43"/>
<feature type="transmembrane region" description="Helical" evidence="6">
    <location>
        <begin position="123"/>
        <end position="151"/>
    </location>
</feature>
<feature type="transmembrane region" description="Helical" evidence="6">
    <location>
        <begin position="513"/>
        <end position="534"/>
    </location>
</feature>
<dbReference type="GO" id="GO:0022857">
    <property type="term" value="F:transmembrane transporter activity"/>
    <property type="evidence" value="ECO:0007669"/>
    <property type="project" value="InterPro"/>
</dbReference>
<sequence>MSHSEGSTLGGWTTFPFITGTLAGLTLAVAGWATNLVVYLIEKFHVKSIAATQFVNILSGCTSLLPVVGAIVADSFGCYSVIYLSSFISLVGIILMALTSILNPLRPQPCEIMNGSCPIPSKIQFAVLYCGVALGAIGLGGTRFTIAALGANQFDRVKDQESFFNWYVVILYASAVTGATAIVYIEDNVSWGLGFGLCVVANVASLCIFFSGSRLYRRDKKQGSPFLSLARVIVAAFRKRKLGISSKAEDYYHGQDMTKEILVASTPTKTFGFLNQAALITEGDITSDGSIAKPWKLCTQQEVEDLKTLIRIFPIISSGIFLSTPVAVQSSLTVLQALTVDRHIGQHFKIPAGSMIIFVLTSAAISVTLVDKLVCPIWQKITHHSPTPLQRIGVGHVFNALGMAIAAIVESKRLEIVRNHHLINHPGSTVPMLVLWLVPQLVVVGFGEAFHYPGQVTFYYQEFPKSLRSTATAMISVIMGIAYYMSTGIIELVQRVTGWLPDDINNGRVDNVYWMLVVVAVINFVYYAICARFYKYQSM</sequence>
<dbReference type="GO" id="GO:0016020">
    <property type="term" value="C:membrane"/>
    <property type="evidence" value="ECO:0007669"/>
    <property type="project" value="UniProtKB-SubCell"/>
</dbReference>
<dbReference type="PANTHER" id="PTHR11654">
    <property type="entry name" value="OLIGOPEPTIDE TRANSPORTER-RELATED"/>
    <property type="match status" value="1"/>
</dbReference>
<feature type="transmembrane region" description="Helical" evidence="6">
    <location>
        <begin position="12"/>
        <end position="34"/>
    </location>
</feature>
<feature type="transmembrane region" description="Helical" evidence="6">
    <location>
        <begin position="309"/>
        <end position="328"/>
    </location>
</feature>
<comment type="caution">
    <text evidence="7">The sequence shown here is derived from an EMBL/GenBank/DDBJ whole genome shotgun (WGS) entry which is preliminary data.</text>
</comment>
<dbReference type="Pfam" id="PF00854">
    <property type="entry name" value="PTR2"/>
    <property type="match status" value="1"/>
</dbReference>
<evidence type="ECO:0000256" key="1">
    <source>
        <dbReference type="ARBA" id="ARBA00004141"/>
    </source>
</evidence>
<dbReference type="Gene3D" id="1.20.1250.20">
    <property type="entry name" value="MFS general substrate transporter like domains"/>
    <property type="match status" value="1"/>
</dbReference>
<proteinExistence type="inferred from homology"/>
<keyword evidence="3 6" id="KW-0812">Transmembrane</keyword>
<gene>
    <name evidence="7" type="ORF">FNV43_RR05521</name>
</gene>
<feature type="transmembrane region" description="Helical" evidence="6">
    <location>
        <begin position="80"/>
        <end position="103"/>
    </location>
</feature>
<dbReference type="CDD" id="cd17416">
    <property type="entry name" value="MFS_NPF1_2"/>
    <property type="match status" value="1"/>
</dbReference>
<protein>
    <submittedName>
        <fullName evidence="7">Uncharacterized protein</fullName>
    </submittedName>
</protein>
<feature type="transmembrane region" description="Helical" evidence="6">
    <location>
        <begin position="348"/>
        <end position="370"/>
    </location>
</feature>
<keyword evidence="4 6" id="KW-1133">Transmembrane helix</keyword>